<protein>
    <submittedName>
        <fullName evidence="2">Cell division protein DivIC (FtsB), stabilizes FtsL against RasP cleavage</fullName>
    </submittedName>
</protein>
<dbReference type="Pfam" id="PF04977">
    <property type="entry name" value="DivIC"/>
    <property type="match status" value="1"/>
</dbReference>
<organism evidence="2 5">
    <name type="scientific">Pediococcus damnosus</name>
    <dbReference type="NCBI Taxonomy" id="51663"/>
    <lineage>
        <taxon>Bacteria</taxon>
        <taxon>Bacillati</taxon>
        <taxon>Bacillota</taxon>
        <taxon>Bacilli</taxon>
        <taxon>Lactobacillales</taxon>
        <taxon>Lactobacillaceae</taxon>
        <taxon>Pediococcus</taxon>
    </lineage>
</organism>
<keyword evidence="2" id="KW-0131">Cell cycle</keyword>
<keyword evidence="1" id="KW-0812">Transmembrane</keyword>
<keyword evidence="1" id="KW-0472">Membrane</keyword>
<dbReference type="AlphaFoldDB" id="A0AAC9B1G0"/>
<accession>A0AAC9B1G0</accession>
<feature type="transmembrane region" description="Helical" evidence="1">
    <location>
        <begin position="30"/>
        <end position="49"/>
    </location>
</feature>
<reference evidence="4 5" key="1">
    <citation type="journal article" date="2016" name="PLoS ONE">
        <title>The Identification of Novel Diagnostic Marker Genes for the Detection of Beer Spoiling Pediococcus damnosus Strains Using the BlAst Diagnostic Gene findEr.</title>
        <authorList>
            <person name="Behr J."/>
            <person name="Geissler A.J."/>
            <person name="Schmid J."/>
            <person name="Zehe A."/>
            <person name="Vogel R.F."/>
        </authorList>
    </citation>
    <scope>NUCLEOTIDE SEQUENCE [LARGE SCALE GENOMIC DNA]</scope>
    <source>
        <strain evidence="2 5">TMW 2.1533</strain>
        <strain evidence="3 4">TMW 2.1535</strain>
    </source>
</reference>
<keyword evidence="1" id="KW-1133">Transmembrane helix</keyword>
<evidence type="ECO:0000313" key="3">
    <source>
        <dbReference type="EMBL" id="AMV67433.1"/>
    </source>
</evidence>
<dbReference type="Proteomes" id="UP000076405">
    <property type="component" value="Chromosome"/>
</dbReference>
<dbReference type="InterPro" id="IPR007060">
    <property type="entry name" value="FtsL/DivIC"/>
</dbReference>
<name>A0AAC9B1G0_9LACO</name>
<evidence type="ECO:0000256" key="1">
    <source>
        <dbReference type="SAM" id="Phobius"/>
    </source>
</evidence>
<dbReference type="GO" id="GO:0051301">
    <property type="term" value="P:cell division"/>
    <property type="evidence" value="ECO:0007669"/>
    <property type="project" value="UniProtKB-KW"/>
</dbReference>
<dbReference type="PANTHER" id="PTHR40027:SF1">
    <property type="entry name" value="CELL DIVISION PROTEIN DIVIC"/>
    <property type="match status" value="1"/>
</dbReference>
<proteinExistence type="predicted"/>
<dbReference type="InterPro" id="IPR039076">
    <property type="entry name" value="DivIC"/>
</dbReference>
<keyword evidence="2" id="KW-0132">Cell division</keyword>
<gene>
    <name evidence="2" type="ORF">ADU70_1191</name>
    <name evidence="3" type="ORF">ADU72_1506</name>
</gene>
<dbReference type="RefSeq" id="WP_052694537.1">
    <property type="nucleotide sequence ID" value="NZ_BAAAXI010000184.1"/>
</dbReference>
<keyword evidence="4" id="KW-1185">Reference proteome</keyword>
<evidence type="ECO:0000313" key="2">
    <source>
        <dbReference type="EMBL" id="AMV62683.1"/>
    </source>
</evidence>
<dbReference type="KEGG" id="pdm:ADU72_1506"/>
<evidence type="ECO:0000313" key="5">
    <source>
        <dbReference type="Proteomes" id="UP000076405"/>
    </source>
</evidence>
<sequence length="123" mass="14398">MASNVNDIKKQNTIATEKISKIRTARLHRFYIIMGIFIVFAGILSFQLIHTHYERAQVEQQISTSKKHYTTAKNQNETLDVQVKQLNNDNYLQKLLREKYYYSKSGEIIYSLPSDHSEDVSQK</sequence>
<dbReference type="EMBL" id="CP012288">
    <property type="protein sequence ID" value="AMV67433.1"/>
    <property type="molecule type" value="Genomic_DNA"/>
</dbReference>
<dbReference type="PANTHER" id="PTHR40027">
    <property type="entry name" value="CELL DIVISION PROTEIN DIVIC"/>
    <property type="match status" value="1"/>
</dbReference>
<evidence type="ECO:0000313" key="4">
    <source>
        <dbReference type="Proteomes" id="UP000076244"/>
    </source>
</evidence>
<dbReference type="EMBL" id="CP012275">
    <property type="protein sequence ID" value="AMV62683.1"/>
    <property type="molecule type" value="Genomic_DNA"/>
</dbReference>
<dbReference type="Proteomes" id="UP000076244">
    <property type="component" value="Chromosome"/>
</dbReference>